<dbReference type="AlphaFoldDB" id="A0A0C4DZ79"/>
<gene>
    <name evidence="2" type="ORF">MAPG_05371</name>
</gene>
<keyword evidence="4" id="KW-1185">Reference proteome</keyword>
<proteinExistence type="predicted"/>
<reference evidence="2" key="1">
    <citation type="submission" date="2010-05" db="EMBL/GenBank/DDBJ databases">
        <title>The Genome Sequence of Magnaporthe poae strain ATCC 64411.</title>
        <authorList>
            <consortium name="The Broad Institute Genome Sequencing Platform"/>
            <consortium name="Broad Institute Genome Sequencing Center for Infectious Disease"/>
            <person name="Ma L.-J."/>
            <person name="Dead R."/>
            <person name="Young S."/>
            <person name="Zeng Q."/>
            <person name="Koehrsen M."/>
            <person name="Alvarado L."/>
            <person name="Berlin A."/>
            <person name="Chapman S.B."/>
            <person name="Chen Z."/>
            <person name="Freedman E."/>
            <person name="Gellesch M."/>
            <person name="Goldberg J."/>
            <person name="Griggs A."/>
            <person name="Gujja S."/>
            <person name="Heilman E.R."/>
            <person name="Heiman D."/>
            <person name="Hepburn T."/>
            <person name="Howarth C."/>
            <person name="Jen D."/>
            <person name="Larson L."/>
            <person name="Mehta T."/>
            <person name="Neiman D."/>
            <person name="Pearson M."/>
            <person name="Roberts A."/>
            <person name="Saif S."/>
            <person name="Shea T."/>
            <person name="Shenoy N."/>
            <person name="Sisk P."/>
            <person name="Stolte C."/>
            <person name="Sykes S."/>
            <person name="Walk T."/>
            <person name="White J."/>
            <person name="Yandava C."/>
            <person name="Haas B."/>
            <person name="Nusbaum C."/>
            <person name="Birren B."/>
        </authorList>
    </citation>
    <scope>NUCLEOTIDE SEQUENCE</scope>
    <source>
        <strain evidence="2">ATCC 64411</strain>
    </source>
</reference>
<reference evidence="3" key="4">
    <citation type="journal article" date="2015" name="G3 (Bethesda)">
        <title>Genome sequences of three phytopathogenic species of the Magnaporthaceae family of fungi.</title>
        <authorList>
            <person name="Okagaki L.H."/>
            <person name="Nunes C.C."/>
            <person name="Sailsbery J."/>
            <person name="Clay B."/>
            <person name="Brown D."/>
            <person name="John T."/>
            <person name="Oh Y."/>
            <person name="Young N."/>
            <person name="Fitzgerald M."/>
            <person name="Haas B.J."/>
            <person name="Zeng Q."/>
            <person name="Young S."/>
            <person name="Adiconis X."/>
            <person name="Fan L."/>
            <person name="Levin J.Z."/>
            <person name="Mitchell T.K."/>
            <person name="Okubara P.A."/>
            <person name="Farman M.L."/>
            <person name="Kohn L.M."/>
            <person name="Birren B."/>
            <person name="Ma L.-J."/>
            <person name="Dean R.A."/>
        </authorList>
    </citation>
    <scope>NUCLEOTIDE SEQUENCE</scope>
    <source>
        <strain evidence="3">ATCC 64411 / 73-15</strain>
    </source>
</reference>
<feature type="compositionally biased region" description="Basic and acidic residues" evidence="1">
    <location>
        <begin position="39"/>
        <end position="48"/>
    </location>
</feature>
<reference evidence="4" key="2">
    <citation type="submission" date="2010-05" db="EMBL/GenBank/DDBJ databases">
        <title>The genome sequence of Magnaporthe poae strain ATCC 64411.</title>
        <authorList>
            <person name="Ma L.-J."/>
            <person name="Dead R."/>
            <person name="Young S."/>
            <person name="Zeng Q."/>
            <person name="Koehrsen M."/>
            <person name="Alvarado L."/>
            <person name="Berlin A."/>
            <person name="Chapman S.B."/>
            <person name="Chen Z."/>
            <person name="Freedman E."/>
            <person name="Gellesch M."/>
            <person name="Goldberg J."/>
            <person name="Griggs A."/>
            <person name="Gujja S."/>
            <person name="Heilman E.R."/>
            <person name="Heiman D."/>
            <person name="Hepburn T."/>
            <person name="Howarth C."/>
            <person name="Jen D."/>
            <person name="Larson L."/>
            <person name="Mehta T."/>
            <person name="Neiman D."/>
            <person name="Pearson M."/>
            <person name="Roberts A."/>
            <person name="Saif S."/>
            <person name="Shea T."/>
            <person name="Shenoy N."/>
            <person name="Sisk P."/>
            <person name="Stolte C."/>
            <person name="Sykes S."/>
            <person name="Walk T."/>
            <person name="White J."/>
            <person name="Yandava C."/>
            <person name="Haas B."/>
            <person name="Nusbaum C."/>
            <person name="Birren B."/>
        </authorList>
    </citation>
    <scope>NUCLEOTIDE SEQUENCE [LARGE SCALE GENOMIC DNA]</scope>
    <source>
        <strain evidence="4">ATCC 64411 / 73-15</strain>
    </source>
</reference>
<feature type="region of interest" description="Disordered" evidence="1">
    <location>
        <begin position="26"/>
        <end position="54"/>
    </location>
</feature>
<reference evidence="3" key="5">
    <citation type="submission" date="2015-06" db="UniProtKB">
        <authorList>
            <consortium name="EnsemblFungi"/>
        </authorList>
    </citation>
    <scope>IDENTIFICATION</scope>
    <source>
        <strain evidence="3">ATCC 64411</strain>
    </source>
</reference>
<reference evidence="2" key="3">
    <citation type="submission" date="2011-03" db="EMBL/GenBank/DDBJ databases">
        <title>Annotation of Magnaporthe poae ATCC 64411.</title>
        <authorList>
            <person name="Ma L.-J."/>
            <person name="Dead R."/>
            <person name="Young S.K."/>
            <person name="Zeng Q."/>
            <person name="Gargeya S."/>
            <person name="Fitzgerald M."/>
            <person name="Haas B."/>
            <person name="Abouelleil A."/>
            <person name="Alvarado L."/>
            <person name="Arachchi H.M."/>
            <person name="Berlin A."/>
            <person name="Brown A."/>
            <person name="Chapman S.B."/>
            <person name="Chen Z."/>
            <person name="Dunbar C."/>
            <person name="Freedman E."/>
            <person name="Gearin G."/>
            <person name="Gellesch M."/>
            <person name="Goldberg J."/>
            <person name="Griggs A."/>
            <person name="Gujja S."/>
            <person name="Heiman D."/>
            <person name="Howarth C."/>
            <person name="Larson L."/>
            <person name="Lui A."/>
            <person name="MacDonald P.J.P."/>
            <person name="Mehta T."/>
            <person name="Montmayeur A."/>
            <person name="Murphy C."/>
            <person name="Neiman D."/>
            <person name="Pearson M."/>
            <person name="Priest M."/>
            <person name="Roberts A."/>
            <person name="Saif S."/>
            <person name="Shea T."/>
            <person name="Shenoy N."/>
            <person name="Sisk P."/>
            <person name="Stolte C."/>
            <person name="Sykes S."/>
            <person name="Yandava C."/>
            <person name="Wortman J."/>
            <person name="Nusbaum C."/>
            <person name="Birren B."/>
        </authorList>
    </citation>
    <scope>NUCLEOTIDE SEQUENCE</scope>
    <source>
        <strain evidence="2">ATCC 64411</strain>
    </source>
</reference>
<protein>
    <submittedName>
        <fullName evidence="2 3">Uncharacterized protein</fullName>
    </submittedName>
</protein>
<evidence type="ECO:0000313" key="4">
    <source>
        <dbReference type="Proteomes" id="UP000011715"/>
    </source>
</evidence>
<dbReference type="EMBL" id="ADBL01001276">
    <property type="status" value="NOT_ANNOTATED_CDS"/>
    <property type="molecule type" value="Genomic_DNA"/>
</dbReference>
<name>A0A0C4DZ79_MAGP6</name>
<evidence type="ECO:0000256" key="1">
    <source>
        <dbReference type="SAM" id="MobiDB-lite"/>
    </source>
</evidence>
<sequence length="226" mass="25078">MVLRCVKTNLGPAPLLVEKTCAAIMPRSRHEKQTSTNADTHRHGRSEGRSPLPSSGNFWSRITVQFTYVQMYREVHARPFSLPPDLIFQKQKNTCGNICQSRLQVTRRQPAARVTGICQQFRGQHPRQRGGVCMAMGRTKLVCGRQVVGWVNHSPNGYQNPHGASMEPITWIVWRRANTASHTKGNACACARTVAHVGGDFESLARQSAVGAGHDWGLFCLCCLTI</sequence>
<organism evidence="3 4">
    <name type="scientific">Magnaporthiopsis poae (strain ATCC 64411 / 73-15)</name>
    <name type="common">Kentucky bluegrass fungus</name>
    <name type="synonym">Magnaporthe poae</name>
    <dbReference type="NCBI Taxonomy" id="644358"/>
    <lineage>
        <taxon>Eukaryota</taxon>
        <taxon>Fungi</taxon>
        <taxon>Dikarya</taxon>
        <taxon>Ascomycota</taxon>
        <taxon>Pezizomycotina</taxon>
        <taxon>Sordariomycetes</taxon>
        <taxon>Sordariomycetidae</taxon>
        <taxon>Magnaporthales</taxon>
        <taxon>Magnaporthaceae</taxon>
        <taxon>Magnaporthiopsis</taxon>
    </lineage>
</organism>
<dbReference type="EnsemblFungi" id="MAPG_05371T0">
    <property type="protein sequence ID" value="MAPG_05371T0"/>
    <property type="gene ID" value="MAPG_05371"/>
</dbReference>
<evidence type="ECO:0000313" key="2">
    <source>
        <dbReference type="EMBL" id="KLU86357.1"/>
    </source>
</evidence>
<accession>A0A0C4DZ79</accession>
<dbReference type="VEuPathDB" id="FungiDB:MAPG_05371"/>
<dbReference type="Proteomes" id="UP000011715">
    <property type="component" value="Unassembled WGS sequence"/>
</dbReference>
<evidence type="ECO:0000313" key="3">
    <source>
        <dbReference type="EnsemblFungi" id="MAPG_05371T0"/>
    </source>
</evidence>
<dbReference type="EMBL" id="GL876969">
    <property type="protein sequence ID" value="KLU86357.1"/>
    <property type="molecule type" value="Genomic_DNA"/>
</dbReference>